<evidence type="ECO:0000259" key="2">
    <source>
        <dbReference type="PROSITE" id="PS50943"/>
    </source>
</evidence>
<organism evidence="3 4">
    <name type="scientific">Lactococcus muris</name>
    <dbReference type="NCBI Taxonomy" id="2941330"/>
    <lineage>
        <taxon>Bacteria</taxon>
        <taxon>Bacillati</taxon>
        <taxon>Bacillota</taxon>
        <taxon>Bacilli</taxon>
        <taxon>Lactobacillales</taxon>
        <taxon>Streptococcaceae</taxon>
        <taxon>Lactococcus</taxon>
    </lineage>
</organism>
<dbReference type="PANTHER" id="PTHR43236">
    <property type="entry name" value="ANTITOXIN HIGA1"/>
    <property type="match status" value="1"/>
</dbReference>
<dbReference type="RefSeq" id="WP_251712893.1">
    <property type="nucleotide sequence ID" value="NZ_JBCLSQ010000028.1"/>
</dbReference>
<evidence type="ECO:0000256" key="1">
    <source>
        <dbReference type="ARBA" id="ARBA00007227"/>
    </source>
</evidence>
<name>A0ABV4DAK0_9LACT</name>
<dbReference type="CDD" id="cd00093">
    <property type="entry name" value="HTH_XRE"/>
    <property type="match status" value="1"/>
</dbReference>
<dbReference type="SMART" id="SM00530">
    <property type="entry name" value="HTH_XRE"/>
    <property type="match status" value="1"/>
</dbReference>
<dbReference type="Gene3D" id="1.10.10.2910">
    <property type="match status" value="1"/>
</dbReference>
<evidence type="ECO:0000313" key="4">
    <source>
        <dbReference type="Proteomes" id="UP001565242"/>
    </source>
</evidence>
<sequence>MQERKKAFNPKQLTSARLARGLTMKELAEKADISRQMISNYESGKTTPKAESLLKLISILQFPHNFFMQDMSPLYSGATYFRSQSAATKKVRDMQGERLKYFSNVYEVLAQYVNFPPVILPSLLEKDIYEITEEDIIQKARELRKLWEIDEVSPIGNLVNIAESKGVLIAEANMEDDRLDAVSRWIKDRPFIMLTSNNESSVRRRFNVAHELGHIILHNTIESIHDYSSKDLKNLIEKQAHSFASHFLLPDEAFSETLLSTSMEYYIELKKYWKVSIASMIYKAFSMQLINEDQYFYLNKKISRNKWRKVEPLDEVISIEEPELLSKVYNIIVEHNIMSKNELNRRLNLPIDETKKIIGPIVIIEEQTRTNEPILRLIK</sequence>
<feature type="domain" description="HTH cro/C1-type" evidence="2">
    <location>
        <begin position="13"/>
        <end position="67"/>
    </location>
</feature>
<dbReference type="Pfam" id="PF01381">
    <property type="entry name" value="HTH_3"/>
    <property type="match status" value="1"/>
</dbReference>
<dbReference type="EMBL" id="JBCLSQ010000028">
    <property type="protein sequence ID" value="MEY8538724.1"/>
    <property type="molecule type" value="Genomic_DNA"/>
</dbReference>
<protein>
    <submittedName>
        <fullName evidence="3">XRE family transcriptional regulator</fullName>
    </submittedName>
</protein>
<dbReference type="Proteomes" id="UP001565242">
    <property type="component" value="Unassembled WGS sequence"/>
</dbReference>
<proteinExistence type="inferred from homology"/>
<dbReference type="InterPro" id="IPR010982">
    <property type="entry name" value="Lambda_DNA-bd_dom_sf"/>
</dbReference>
<dbReference type="PANTHER" id="PTHR43236:SF1">
    <property type="entry name" value="BLL7220 PROTEIN"/>
    <property type="match status" value="1"/>
</dbReference>
<dbReference type="Gene3D" id="1.10.260.40">
    <property type="entry name" value="lambda repressor-like DNA-binding domains"/>
    <property type="match status" value="1"/>
</dbReference>
<keyword evidence="4" id="KW-1185">Reference proteome</keyword>
<comment type="caution">
    <text evidence="3">The sequence shown here is derived from an EMBL/GenBank/DDBJ whole genome shotgun (WGS) entry which is preliminary data.</text>
</comment>
<dbReference type="SUPFAM" id="SSF47413">
    <property type="entry name" value="lambda repressor-like DNA-binding domains"/>
    <property type="match status" value="1"/>
</dbReference>
<dbReference type="InterPro" id="IPR052345">
    <property type="entry name" value="Rad_response_metalloprotease"/>
</dbReference>
<evidence type="ECO:0000313" key="3">
    <source>
        <dbReference type="EMBL" id="MEY8538724.1"/>
    </source>
</evidence>
<dbReference type="PROSITE" id="PS50943">
    <property type="entry name" value="HTH_CROC1"/>
    <property type="match status" value="1"/>
</dbReference>
<comment type="similarity">
    <text evidence="1">Belongs to the short-chain fatty acyl-CoA assimilation regulator (ScfR) family.</text>
</comment>
<dbReference type="Pfam" id="PF06114">
    <property type="entry name" value="Peptidase_M78"/>
    <property type="match status" value="1"/>
</dbReference>
<accession>A0ABV4DAK0</accession>
<dbReference type="InterPro" id="IPR001387">
    <property type="entry name" value="Cro/C1-type_HTH"/>
</dbReference>
<reference evidence="3 4" key="1">
    <citation type="submission" date="2024-03" db="EMBL/GenBank/DDBJ databases">
        <title>Mouse gut bacterial collection (mGBC) of GemPharmatech.</title>
        <authorList>
            <person name="He Y."/>
            <person name="Dong L."/>
            <person name="Wu D."/>
            <person name="Gao X."/>
            <person name="Lin Z."/>
        </authorList>
    </citation>
    <scope>NUCLEOTIDE SEQUENCE [LARGE SCALE GENOMIC DNA]</scope>
    <source>
        <strain evidence="3 4">20-218</strain>
    </source>
</reference>
<dbReference type="InterPro" id="IPR010359">
    <property type="entry name" value="IrrE_HExxH"/>
</dbReference>
<gene>
    <name evidence="3" type="ORF">AALM99_09745</name>
</gene>